<organism evidence="3 4">
    <name type="scientific">Corynebacterium meridianum</name>
    <dbReference type="NCBI Taxonomy" id="2765363"/>
    <lineage>
        <taxon>Bacteria</taxon>
        <taxon>Bacillati</taxon>
        <taxon>Actinomycetota</taxon>
        <taxon>Actinomycetes</taxon>
        <taxon>Mycobacteriales</taxon>
        <taxon>Corynebacteriaceae</taxon>
        <taxon>Corynebacterium</taxon>
    </lineage>
</organism>
<feature type="transmembrane region" description="Helical" evidence="2">
    <location>
        <begin position="70"/>
        <end position="96"/>
    </location>
</feature>
<sequence length="101" mass="10128">MSSGGGNWILPPVGAAALGSLIVLPALSSGGSVAAQGSSNAGTVEAQAHTGTPAPVNHVEQPKEEQRGGMLAQTGADVLLLVLIGFFLMGLGLLLVQRRRS</sequence>
<keyword evidence="4" id="KW-1185">Reference proteome</keyword>
<proteinExistence type="predicted"/>
<feature type="region of interest" description="Disordered" evidence="1">
    <location>
        <begin position="30"/>
        <end position="68"/>
    </location>
</feature>
<gene>
    <name evidence="3" type="ORF">JDV75_10555</name>
</gene>
<keyword evidence="2" id="KW-0812">Transmembrane</keyword>
<dbReference type="EMBL" id="JAEIOS010000015">
    <property type="protein sequence ID" value="MBI8990191.1"/>
    <property type="molecule type" value="Genomic_DNA"/>
</dbReference>
<protein>
    <submittedName>
        <fullName evidence="3">LPXTG cell wall anchor domain-containing protein</fullName>
    </submittedName>
</protein>
<reference evidence="3" key="1">
    <citation type="submission" date="2020-12" db="EMBL/GenBank/DDBJ databases">
        <title>Genome public.</title>
        <authorList>
            <person name="Sun Q."/>
        </authorList>
    </citation>
    <scope>NUCLEOTIDE SEQUENCE</scope>
    <source>
        <strain evidence="3">CCM 8863</strain>
    </source>
</reference>
<evidence type="ECO:0000313" key="3">
    <source>
        <dbReference type="EMBL" id="MBI8990191.1"/>
    </source>
</evidence>
<dbReference type="Proteomes" id="UP000645966">
    <property type="component" value="Unassembled WGS sequence"/>
</dbReference>
<keyword evidence="2" id="KW-1133">Transmembrane helix</keyword>
<accession>A0A934I4S2</accession>
<evidence type="ECO:0000256" key="1">
    <source>
        <dbReference type="SAM" id="MobiDB-lite"/>
    </source>
</evidence>
<dbReference type="AlphaFoldDB" id="A0A934I4S2"/>
<comment type="caution">
    <text evidence="3">The sequence shown here is derived from an EMBL/GenBank/DDBJ whole genome shotgun (WGS) entry which is preliminary data.</text>
</comment>
<evidence type="ECO:0000256" key="2">
    <source>
        <dbReference type="SAM" id="Phobius"/>
    </source>
</evidence>
<feature type="compositionally biased region" description="Low complexity" evidence="1">
    <location>
        <begin position="30"/>
        <end position="42"/>
    </location>
</feature>
<name>A0A934I4S2_9CORY</name>
<dbReference type="NCBIfam" id="TIGR01167">
    <property type="entry name" value="LPXTG_anchor"/>
    <property type="match status" value="1"/>
</dbReference>
<keyword evidence="2" id="KW-0472">Membrane</keyword>
<evidence type="ECO:0000313" key="4">
    <source>
        <dbReference type="Proteomes" id="UP000645966"/>
    </source>
</evidence>